<name>A0A6D2JAD8_9BRAS</name>
<dbReference type="Proteomes" id="UP000467841">
    <property type="component" value="Unassembled WGS sequence"/>
</dbReference>
<dbReference type="EMBL" id="CACVBM020001140">
    <property type="protein sequence ID" value="CAA7034000.1"/>
    <property type="molecule type" value="Genomic_DNA"/>
</dbReference>
<dbReference type="PANTHER" id="PTHR44259">
    <property type="entry name" value="OS07G0183000 PROTEIN-RELATED"/>
    <property type="match status" value="1"/>
</dbReference>
<organism evidence="2 3">
    <name type="scientific">Microthlaspi erraticum</name>
    <dbReference type="NCBI Taxonomy" id="1685480"/>
    <lineage>
        <taxon>Eukaryota</taxon>
        <taxon>Viridiplantae</taxon>
        <taxon>Streptophyta</taxon>
        <taxon>Embryophyta</taxon>
        <taxon>Tracheophyta</taxon>
        <taxon>Spermatophyta</taxon>
        <taxon>Magnoliopsida</taxon>
        <taxon>eudicotyledons</taxon>
        <taxon>Gunneridae</taxon>
        <taxon>Pentapetalae</taxon>
        <taxon>rosids</taxon>
        <taxon>malvids</taxon>
        <taxon>Brassicales</taxon>
        <taxon>Brassicaceae</taxon>
        <taxon>Coluteocarpeae</taxon>
        <taxon>Microthlaspi</taxon>
    </lineage>
</organism>
<comment type="caution">
    <text evidence="2">The sequence shown here is derived from an EMBL/GenBank/DDBJ whole genome shotgun (WGS) entry which is preliminary data.</text>
</comment>
<dbReference type="InterPro" id="IPR050942">
    <property type="entry name" value="F-box_BR-signaling"/>
</dbReference>
<dbReference type="PANTHER" id="PTHR44259:SF105">
    <property type="entry name" value="DUF295 DOMAIN-CONTAINING PROTEIN"/>
    <property type="match status" value="1"/>
</dbReference>
<keyword evidence="3" id="KW-1185">Reference proteome</keyword>
<sequence length="399" mass="44914">MKDPLHSDVILAGVAKTFGFAWYISLSKLQNLCPNLVSIGKKQGLCFSELRSLSTAATPYLLSRESNRRRKTPSSNEVEVDLNLYDPRKDERVKIPDQTLPEELCWSVRTGSSRGWVGAQNIRDSAMRLTNMFNPCASVSSRKVISLPPWDDSRGRNVCRISLSASPDQQDCVVAAKTSGSSFSMCRPGDSEWTHIRVPFFASSMTYSAADQKFYLHTRARKEEYEGPIDLINTTSSDFPQVSLYQSFPLSDIPESRQEELISTFKTTHQVESPSGDSFLVYWCDELLNKQGMESTLSKEPPHKRSYRRKPRGFLVFRQDPEKRIASYTEDIGDLCIFLGRSEAFCVSATEYPGLNPNSVYYAGVDTGFGFYDLSSNTLHAVPESPPFPCSYMWLAPLQ</sequence>
<protein>
    <recommendedName>
        <fullName evidence="1">KIB1-4 beta-propeller domain-containing protein</fullName>
    </recommendedName>
</protein>
<proteinExistence type="predicted"/>
<evidence type="ECO:0000313" key="2">
    <source>
        <dbReference type="EMBL" id="CAA7034000.1"/>
    </source>
</evidence>
<feature type="domain" description="KIB1-4 beta-propeller" evidence="1">
    <location>
        <begin position="94"/>
        <end position="373"/>
    </location>
</feature>
<dbReference type="Pfam" id="PF03478">
    <property type="entry name" value="Beta-prop_KIB1-4"/>
    <property type="match status" value="1"/>
</dbReference>
<evidence type="ECO:0000259" key="1">
    <source>
        <dbReference type="Pfam" id="PF03478"/>
    </source>
</evidence>
<gene>
    <name evidence="2" type="ORF">MERR_LOCUS21235</name>
</gene>
<dbReference type="OrthoDB" id="642536at2759"/>
<evidence type="ECO:0000313" key="3">
    <source>
        <dbReference type="Proteomes" id="UP000467841"/>
    </source>
</evidence>
<dbReference type="AlphaFoldDB" id="A0A6D2JAD8"/>
<dbReference type="InterPro" id="IPR005174">
    <property type="entry name" value="KIB1-4_b-propeller"/>
</dbReference>
<reference evidence="2" key="1">
    <citation type="submission" date="2020-01" db="EMBL/GenBank/DDBJ databases">
        <authorList>
            <person name="Mishra B."/>
        </authorList>
    </citation>
    <scope>NUCLEOTIDE SEQUENCE [LARGE SCALE GENOMIC DNA]</scope>
</reference>
<accession>A0A6D2JAD8</accession>